<proteinExistence type="predicted"/>
<sequence length="307" mass="34267">MDASATWNHRINIPSGTLSREFRAALNLQAADEQQFTRIKATLRKLSGTYFKEGKLSALEQGQLRWDRFIKAVLEVLPIFRDNEDAYRHMISYTKGHLASRAWRYKRLLNSTVSGSKAQSTLPDDGSESDEAKTTVELEEPNQANRRDSRLPSTRQTSVTVRNSVTNRQRERARSMTAPAKPLEAPEAPQVSRPLPSTSSRPRAVPDPAPGPSAKPAPPAPQEAVASAAPDVHAVARFLERAGVEYLFEDFISLGIDSQFKLDVISSWPRIEQIDFLRGVQQMRIITVFEGKVLDIAFRSLRAGTQT</sequence>
<evidence type="ECO:0000313" key="2">
    <source>
        <dbReference type="Proteomes" id="UP000790709"/>
    </source>
</evidence>
<protein>
    <submittedName>
        <fullName evidence="1">Uncharacterized protein</fullName>
    </submittedName>
</protein>
<reference evidence="1" key="1">
    <citation type="journal article" date="2021" name="New Phytol.">
        <title>Evolutionary innovations through gain and loss of genes in the ectomycorrhizal Boletales.</title>
        <authorList>
            <person name="Wu G."/>
            <person name="Miyauchi S."/>
            <person name="Morin E."/>
            <person name="Kuo A."/>
            <person name="Drula E."/>
            <person name="Varga T."/>
            <person name="Kohler A."/>
            <person name="Feng B."/>
            <person name="Cao Y."/>
            <person name="Lipzen A."/>
            <person name="Daum C."/>
            <person name="Hundley H."/>
            <person name="Pangilinan J."/>
            <person name="Johnson J."/>
            <person name="Barry K."/>
            <person name="LaButti K."/>
            <person name="Ng V."/>
            <person name="Ahrendt S."/>
            <person name="Min B."/>
            <person name="Choi I.G."/>
            <person name="Park H."/>
            <person name="Plett J.M."/>
            <person name="Magnuson J."/>
            <person name="Spatafora J.W."/>
            <person name="Nagy L.G."/>
            <person name="Henrissat B."/>
            <person name="Grigoriev I.V."/>
            <person name="Yang Z.L."/>
            <person name="Xu J."/>
            <person name="Martin F.M."/>
        </authorList>
    </citation>
    <scope>NUCLEOTIDE SEQUENCE</scope>
    <source>
        <strain evidence="1">KUC20120723A-06</strain>
    </source>
</reference>
<accession>A0ACB8BVX1</accession>
<keyword evidence="2" id="KW-1185">Reference proteome</keyword>
<dbReference type="Proteomes" id="UP000790709">
    <property type="component" value="Unassembled WGS sequence"/>
</dbReference>
<comment type="caution">
    <text evidence="1">The sequence shown here is derived from an EMBL/GenBank/DDBJ whole genome shotgun (WGS) entry which is preliminary data.</text>
</comment>
<evidence type="ECO:0000313" key="1">
    <source>
        <dbReference type="EMBL" id="KAH7929804.1"/>
    </source>
</evidence>
<dbReference type="EMBL" id="MU266338">
    <property type="protein sequence ID" value="KAH7929804.1"/>
    <property type="molecule type" value="Genomic_DNA"/>
</dbReference>
<gene>
    <name evidence="1" type="ORF">BV22DRAFT_1029204</name>
</gene>
<name>A0ACB8BVX1_9AGAM</name>
<organism evidence="1 2">
    <name type="scientific">Leucogyrophana mollusca</name>
    <dbReference type="NCBI Taxonomy" id="85980"/>
    <lineage>
        <taxon>Eukaryota</taxon>
        <taxon>Fungi</taxon>
        <taxon>Dikarya</taxon>
        <taxon>Basidiomycota</taxon>
        <taxon>Agaricomycotina</taxon>
        <taxon>Agaricomycetes</taxon>
        <taxon>Agaricomycetidae</taxon>
        <taxon>Boletales</taxon>
        <taxon>Boletales incertae sedis</taxon>
        <taxon>Leucogyrophana</taxon>
    </lineage>
</organism>